<dbReference type="InterPro" id="IPR009057">
    <property type="entry name" value="Homeodomain-like_sf"/>
</dbReference>
<dbReference type="InterPro" id="IPR036271">
    <property type="entry name" value="Tet_transcr_reg_TetR-rel_C_sf"/>
</dbReference>
<name>A0A7X1IZW1_9ACTN</name>
<keyword evidence="7" id="KW-1185">Reference proteome</keyword>
<keyword evidence="1" id="KW-0805">Transcription regulation</keyword>
<dbReference type="InterPro" id="IPR001647">
    <property type="entry name" value="HTH_TetR"/>
</dbReference>
<keyword evidence="3" id="KW-0804">Transcription</keyword>
<dbReference type="PROSITE" id="PS50977">
    <property type="entry name" value="HTH_TETR_2"/>
    <property type="match status" value="1"/>
</dbReference>
<evidence type="ECO:0000256" key="4">
    <source>
        <dbReference type="PROSITE-ProRule" id="PRU00335"/>
    </source>
</evidence>
<dbReference type="EMBL" id="JACMSF010000006">
    <property type="protein sequence ID" value="MBC2901608.1"/>
    <property type="molecule type" value="Genomic_DNA"/>
</dbReference>
<proteinExistence type="predicted"/>
<dbReference type="PRINTS" id="PR00455">
    <property type="entry name" value="HTHTETR"/>
</dbReference>
<evidence type="ECO:0000313" key="7">
    <source>
        <dbReference type="Proteomes" id="UP000584670"/>
    </source>
</evidence>
<accession>A0A7X1IZW1</accession>
<organism evidence="6 7">
    <name type="scientific">Streptomyces cupreus</name>
    <dbReference type="NCBI Taxonomy" id="2759956"/>
    <lineage>
        <taxon>Bacteria</taxon>
        <taxon>Bacillati</taxon>
        <taxon>Actinomycetota</taxon>
        <taxon>Actinomycetes</taxon>
        <taxon>Kitasatosporales</taxon>
        <taxon>Streptomycetaceae</taxon>
        <taxon>Streptomyces</taxon>
    </lineage>
</organism>
<dbReference type="PANTHER" id="PTHR47506:SF1">
    <property type="entry name" value="HTH-TYPE TRANSCRIPTIONAL REGULATOR YJDC"/>
    <property type="match status" value="1"/>
</dbReference>
<dbReference type="Pfam" id="PF00440">
    <property type="entry name" value="TetR_N"/>
    <property type="match status" value="1"/>
</dbReference>
<reference evidence="6 7" key="1">
    <citation type="submission" date="2020-08" db="EMBL/GenBank/DDBJ databases">
        <title>Streptomyces sp. PSKA01 genome sequencing and assembly.</title>
        <authorList>
            <person name="Mandal S."/>
            <person name="Maiti P.K."/>
            <person name="Das P."/>
        </authorList>
    </citation>
    <scope>NUCLEOTIDE SEQUENCE [LARGE SCALE GENOMIC DNA]</scope>
    <source>
        <strain evidence="6 7">PSKA01</strain>
    </source>
</reference>
<feature type="domain" description="HTH tetR-type" evidence="5">
    <location>
        <begin position="13"/>
        <end position="73"/>
    </location>
</feature>
<evidence type="ECO:0000256" key="3">
    <source>
        <dbReference type="ARBA" id="ARBA00023163"/>
    </source>
</evidence>
<evidence type="ECO:0000259" key="5">
    <source>
        <dbReference type="PROSITE" id="PS50977"/>
    </source>
</evidence>
<dbReference type="Proteomes" id="UP000584670">
    <property type="component" value="Unassembled WGS sequence"/>
</dbReference>
<comment type="caution">
    <text evidence="6">The sequence shown here is derived from an EMBL/GenBank/DDBJ whole genome shotgun (WGS) entry which is preliminary data.</text>
</comment>
<sequence>MAEPDSLSRQSGALIRDRLIEAAVHEFGEQGYDRARVQDIARRAGLSTGAIYGNFRNKADLLAEAVDRGLAAAARKLVEALDRGAASTDLLKMVATDLSDPRRRTWAPLVSEALAAARRDDEVARRVHAALRRAEAKLTELVELAQQDGSLAPEVDSAACARLVLCVSLGVDVLTALDFEGPDRKAWTALVHRLFAGLASAAVRTATAARRSAGGRSGRSSG</sequence>
<protein>
    <submittedName>
        <fullName evidence="6">TetR/AcrR family transcriptional regulator</fullName>
    </submittedName>
</protein>
<gene>
    <name evidence="6" type="ORF">H4N64_08315</name>
</gene>
<evidence type="ECO:0000256" key="2">
    <source>
        <dbReference type="ARBA" id="ARBA00023125"/>
    </source>
</evidence>
<keyword evidence="2 4" id="KW-0238">DNA-binding</keyword>
<dbReference type="AlphaFoldDB" id="A0A7X1IZW1"/>
<evidence type="ECO:0000313" key="6">
    <source>
        <dbReference type="EMBL" id="MBC2901608.1"/>
    </source>
</evidence>
<dbReference type="SUPFAM" id="SSF48498">
    <property type="entry name" value="Tetracyclin repressor-like, C-terminal domain"/>
    <property type="match status" value="1"/>
</dbReference>
<feature type="DNA-binding region" description="H-T-H motif" evidence="4">
    <location>
        <begin position="36"/>
        <end position="55"/>
    </location>
</feature>
<evidence type="ECO:0000256" key="1">
    <source>
        <dbReference type="ARBA" id="ARBA00023015"/>
    </source>
</evidence>
<dbReference type="Gene3D" id="1.10.357.10">
    <property type="entry name" value="Tetracycline Repressor, domain 2"/>
    <property type="match status" value="1"/>
</dbReference>
<dbReference type="SUPFAM" id="SSF46689">
    <property type="entry name" value="Homeodomain-like"/>
    <property type="match status" value="1"/>
</dbReference>
<dbReference type="GO" id="GO:0003677">
    <property type="term" value="F:DNA binding"/>
    <property type="evidence" value="ECO:0007669"/>
    <property type="project" value="UniProtKB-UniRule"/>
</dbReference>
<dbReference type="PANTHER" id="PTHR47506">
    <property type="entry name" value="TRANSCRIPTIONAL REGULATORY PROTEIN"/>
    <property type="match status" value="1"/>
</dbReference>
<dbReference type="RefSeq" id="WP_186281465.1">
    <property type="nucleotide sequence ID" value="NZ_JACMSF010000006.1"/>
</dbReference>